<dbReference type="InterPro" id="IPR007296">
    <property type="entry name" value="DUF403"/>
</dbReference>
<organism evidence="2 3">
    <name type="scientific">Yoonia tamlensis</name>
    <dbReference type="NCBI Taxonomy" id="390270"/>
    <lineage>
        <taxon>Bacteria</taxon>
        <taxon>Pseudomonadati</taxon>
        <taxon>Pseudomonadota</taxon>
        <taxon>Alphaproteobacteria</taxon>
        <taxon>Rhodobacterales</taxon>
        <taxon>Paracoccaceae</taxon>
        <taxon>Yoonia</taxon>
    </lineage>
</organism>
<dbReference type="STRING" id="390270.SAMN04488005_1302"/>
<dbReference type="EMBL" id="FOYP01000001">
    <property type="protein sequence ID" value="SFR38949.1"/>
    <property type="molecule type" value="Genomic_DNA"/>
</dbReference>
<evidence type="ECO:0000313" key="2">
    <source>
        <dbReference type="EMBL" id="SFR38949.1"/>
    </source>
</evidence>
<dbReference type="InterPro" id="IPR051680">
    <property type="entry name" value="ATP-dep_Glu-Cys_Ligase-2"/>
</dbReference>
<protein>
    <submittedName>
        <fullName evidence="2">Uncharacterized conserved protein, Alpha-E superfamily</fullName>
    </submittedName>
</protein>
<evidence type="ECO:0000313" key="3">
    <source>
        <dbReference type="Proteomes" id="UP000199478"/>
    </source>
</evidence>
<gene>
    <name evidence="2" type="ORF">SAMN04488005_1302</name>
</gene>
<evidence type="ECO:0000259" key="1">
    <source>
        <dbReference type="Pfam" id="PF04168"/>
    </source>
</evidence>
<sequence length="311" mass="34420">MSRYVERMDNMARLLDAGRRMDALPRQSGATLSEWTSIVIASGCSGSFPGGPEAATSSTVREHLVRDETNPSSIVSCILAARQNAKAVRPSLTSEVWEAINQTQSQLKKHLSEEFDRTNLTAFLDWVQGRAALIVGSILGTMMRDQRLGFVQIGKWFERADATARLLDVKYHVLLPKVADVGGGLDYLQWLQILRAANSATAFRHEYGRSPDAEGVVDMLVLNAHSPRSLRTALDQLCVELTELAQADAAPQQELIKKFRNKNQLLIDQDLDEIFQFGLHEWLTNFILDTNSLAAMTADAFGFGAVTTPDQ</sequence>
<proteinExistence type="predicted"/>
<dbReference type="Proteomes" id="UP000199478">
    <property type="component" value="Unassembled WGS sequence"/>
</dbReference>
<accession>A0A1I6G9V9</accession>
<keyword evidence="3" id="KW-1185">Reference proteome</keyword>
<dbReference type="Pfam" id="PF04168">
    <property type="entry name" value="Alpha-E"/>
    <property type="match status" value="1"/>
</dbReference>
<dbReference type="AlphaFoldDB" id="A0A1I6G9V9"/>
<dbReference type="RefSeq" id="WP_165615002.1">
    <property type="nucleotide sequence ID" value="NZ_FOYP01000001.1"/>
</dbReference>
<dbReference type="PANTHER" id="PTHR34595:SF7">
    <property type="entry name" value="SLL1039 PROTEIN"/>
    <property type="match status" value="1"/>
</dbReference>
<name>A0A1I6G9V9_9RHOB</name>
<feature type="domain" description="DUF403" evidence="1">
    <location>
        <begin position="1"/>
        <end position="299"/>
    </location>
</feature>
<dbReference type="PANTHER" id="PTHR34595">
    <property type="entry name" value="BLR5612 PROTEIN"/>
    <property type="match status" value="1"/>
</dbReference>
<reference evidence="3" key="1">
    <citation type="submission" date="2016-10" db="EMBL/GenBank/DDBJ databases">
        <authorList>
            <person name="Varghese N."/>
            <person name="Submissions S."/>
        </authorList>
    </citation>
    <scope>NUCLEOTIDE SEQUENCE [LARGE SCALE GENOMIC DNA]</scope>
    <source>
        <strain evidence="3">DSM 26879</strain>
    </source>
</reference>